<feature type="compositionally biased region" description="Polar residues" evidence="1">
    <location>
        <begin position="465"/>
        <end position="477"/>
    </location>
</feature>
<feature type="compositionally biased region" description="Polar residues" evidence="1">
    <location>
        <begin position="512"/>
        <end position="522"/>
    </location>
</feature>
<dbReference type="InParanoid" id="A0A409YY46"/>
<dbReference type="STRING" id="181874.A0A409YY46"/>
<feature type="compositionally biased region" description="Basic and acidic residues" evidence="1">
    <location>
        <begin position="362"/>
        <end position="372"/>
    </location>
</feature>
<feature type="compositionally biased region" description="Acidic residues" evidence="1">
    <location>
        <begin position="378"/>
        <end position="387"/>
    </location>
</feature>
<keyword evidence="3" id="KW-1185">Reference proteome</keyword>
<proteinExistence type="predicted"/>
<comment type="caution">
    <text evidence="2">The sequence shown here is derived from an EMBL/GenBank/DDBJ whole genome shotgun (WGS) entry which is preliminary data.</text>
</comment>
<dbReference type="EMBL" id="NHTK01000253">
    <property type="protein sequence ID" value="PPR07942.1"/>
    <property type="molecule type" value="Genomic_DNA"/>
</dbReference>
<feature type="region of interest" description="Disordered" evidence="1">
    <location>
        <begin position="62"/>
        <end position="89"/>
    </location>
</feature>
<dbReference type="Proteomes" id="UP000284842">
    <property type="component" value="Unassembled WGS sequence"/>
</dbReference>
<feature type="compositionally biased region" description="Polar residues" evidence="1">
    <location>
        <begin position="488"/>
        <end position="504"/>
    </location>
</feature>
<feature type="compositionally biased region" description="Polar residues" evidence="1">
    <location>
        <begin position="543"/>
        <end position="562"/>
    </location>
</feature>
<feature type="region of interest" description="Disordered" evidence="1">
    <location>
        <begin position="436"/>
        <end position="600"/>
    </location>
</feature>
<feature type="compositionally biased region" description="Low complexity" evidence="1">
    <location>
        <begin position="563"/>
        <end position="573"/>
    </location>
</feature>
<evidence type="ECO:0000256" key="1">
    <source>
        <dbReference type="SAM" id="MobiDB-lite"/>
    </source>
</evidence>
<accession>A0A409YY46</accession>
<reference evidence="2 3" key="1">
    <citation type="journal article" date="2018" name="Evol. Lett.">
        <title>Horizontal gene cluster transfer increased hallucinogenic mushroom diversity.</title>
        <authorList>
            <person name="Reynolds H.T."/>
            <person name="Vijayakumar V."/>
            <person name="Gluck-Thaler E."/>
            <person name="Korotkin H.B."/>
            <person name="Matheny P.B."/>
            <person name="Slot J.C."/>
        </authorList>
    </citation>
    <scope>NUCLEOTIDE SEQUENCE [LARGE SCALE GENOMIC DNA]</scope>
    <source>
        <strain evidence="2 3">2629</strain>
    </source>
</reference>
<dbReference type="OrthoDB" id="2803783at2759"/>
<feature type="compositionally biased region" description="Basic and acidic residues" evidence="1">
    <location>
        <begin position="582"/>
        <end position="591"/>
    </location>
</feature>
<name>A0A409YY46_9AGAR</name>
<evidence type="ECO:0000313" key="3">
    <source>
        <dbReference type="Proteomes" id="UP000284842"/>
    </source>
</evidence>
<feature type="compositionally biased region" description="Polar residues" evidence="1">
    <location>
        <begin position="350"/>
        <end position="361"/>
    </location>
</feature>
<feature type="region of interest" description="Disordered" evidence="1">
    <location>
        <begin position="350"/>
        <end position="395"/>
    </location>
</feature>
<protein>
    <submittedName>
        <fullName evidence="2">Uncharacterized protein</fullName>
    </submittedName>
</protein>
<organism evidence="2 3">
    <name type="scientific">Panaeolus cyanescens</name>
    <dbReference type="NCBI Taxonomy" id="181874"/>
    <lineage>
        <taxon>Eukaryota</taxon>
        <taxon>Fungi</taxon>
        <taxon>Dikarya</taxon>
        <taxon>Basidiomycota</taxon>
        <taxon>Agaricomycotina</taxon>
        <taxon>Agaricomycetes</taxon>
        <taxon>Agaricomycetidae</taxon>
        <taxon>Agaricales</taxon>
        <taxon>Agaricineae</taxon>
        <taxon>Galeropsidaceae</taxon>
        <taxon>Panaeolus</taxon>
    </lineage>
</organism>
<gene>
    <name evidence="2" type="ORF">CVT24_001010</name>
</gene>
<evidence type="ECO:0000313" key="2">
    <source>
        <dbReference type="EMBL" id="PPR07942.1"/>
    </source>
</evidence>
<feature type="compositionally biased region" description="Polar residues" evidence="1">
    <location>
        <begin position="70"/>
        <end position="81"/>
    </location>
</feature>
<sequence length="920" mass="102594">MPRGTWVPEDRVQWLLDRYPAYLKTQRSTRSAYMSNLFKDYIARWPHPEPTPEFLEEFRMKPNPVKNPKQRTAASTSSQGHANDPPNIEADMVRCTDEEMRERALAQLDHLLLKVSLTCHFYLDNTYPVTTQRLKEWFRNHGRVTSNKAKDVVSNTPVASTGSSKILPLGAKKASQSWQAYFSKYRSQLQPLIDQDWQAYRDSLPVTEKPHFLSFFQKWCKDRLAKEDDSVKNEVEEYRQSYNEYEDPAETHDEKMLRMQQAQNKLVRTLNSAGDAILMQTGWSSLIMAGGPEIKAGGEPKIYVSCAGEVDGKMFADWLGDARYTQLQRWFADFLAEKYRDSINSGLWSVMPNDSGSVTRPSTERDNSDHSDSNNSDSDSDSDEDNDAAPSKNLANYLAPVEEREAYAREKAACTAATQALLAEMRKEWQEGLAAGGMRPPIFSDKAAQDGNTQPKIRKPKSNKKNTNSAKRQSTRLSAKKTDVEAEGTSTVNDSSALSISLSVKNDEANPPQDNLSATSASPMAVANTEGRRDSETEDNNNHNDQVPRSSVENLQSVSELNVSTSPPSSDVVPAEKATPLDAKENHHSQIENDGNDASPVLLPGTTTSDNSMDLVNHNTPPIRQLPAPQVVDNMMHISTTTIPNVATPPSVTITESPGDDVAHINPTIVHNEGHTTAGLEPVIITPQSTTTMKRSSDDVALTNIPNDRPSELESHQSDSLATNEVEMNVDQMSSSTNNIDVSSLQPPHQDMKGVWPVLISASTDLRWIGCLKAFVNFEISKPPHGKLNVRGRPSEVTTWIKDKKKHIVPKLTALKFGKEWIQWWHNLQPPSRRDGDGIPQLRQNVPSEEWSKTLLKGGTAGIYTVVVALAWWVMSYPEEPDLWSCVDDTKWVLCQLLATHASKKRAADDDAEIVVSKRQ</sequence>
<dbReference type="AlphaFoldDB" id="A0A409YY46"/>